<dbReference type="EMBL" id="JAQGLA010000007">
    <property type="protein sequence ID" value="MDA3625223.1"/>
    <property type="molecule type" value="Genomic_DNA"/>
</dbReference>
<proteinExistence type="predicted"/>
<name>A0ABT4UU47_9PSEU</name>
<dbReference type="InterPro" id="IPR011990">
    <property type="entry name" value="TPR-like_helical_dom_sf"/>
</dbReference>
<comment type="caution">
    <text evidence="2">The sequence shown here is derived from an EMBL/GenBank/DDBJ whole genome shotgun (WGS) entry which is preliminary data.</text>
</comment>
<protein>
    <submittedName>
        <fullName evidence="2">BTAD domain-containing putative transcriptional regulator</fullName>
    </submittedName>
</protein>
<dbReference type="Pfam" id="PF03704">
    <property type="entry name" value="BTAD"/>
    <property type="match status" value="1"/>
</dbReference>
<gene>
    <name evidence="2" type="ORF">OU415_07240</name>
</gene>
<dbReference type="InterPro" id="IPR051677">
    <property type="entry name" value="AfsR-DnrI-RedD_regulator"/>
</dbReference>
<accession>A0ABT4UU47</accession>
<evidence type="ECO:0000313" key="3">
    <source>
        <dbReference type="Proteomes" id="UP001210380"/>
    </source>
</evidence>
<dbReference type="Proteomes" id="UP001210380">
    <property type="component" value="Unassembled WGS sequence"/>
</dbReference>
<reference evidence="2 3" key="1">
    <citation type="submission" date="2022-11" db="EMBL/GenBank/DDBJ databases">
        <title>Draft genome sequence of Saccharopolyspora sp. WRP15-2 isolated from rhizosphere soils of wild rice in Thailand.</title>
        <authorList>
            <person name="Duangmal K."/>
            <person name="Kammanee S."/>
            <person name="Muangham S."/>
        </authorList>
    </citation>
    <scope>NUCLEOTIDE SEQUENCE [LARGE SCALE GENOMIC DNA]</scope>
    <source>
        <strain evidence="2 3">WRP15-2</strain>
    </source>
</reference>
<keyword evidence="3" id="KW-1185">Reference proteome</keyword>
<sequence>MGEPRNDITLGLLGGFKLACGNGVLLPRGAQRLLAFLALQDDGAPRVTAAERLWPDCSPDRAASNVRSALHHAKQAGGQLIDRIGPRLQLSPAVRVDLNEVWQRANRLFEPDTATHLPNSSNGIVNDLCRELLPDWSDDWVLAHRDRWDQLRMHALEVLARHSLEREEYSAALQTALTAVTIDPIRETAHCIVMEIYIAEGNLGNALKHFQSYRSVLHREIGAAPSRRITELARDLMQN</sequence>
<organism evidence="2 3">
    <name type="scientific">Saccharopolyspora oryzae</name>
    <dbReference type="NCBI Taxonomy" id="2997343"/>
    <lineage>
        <taxon>Bacteria</taxon>
        <taxon>Bacillati</taxon>
        <taxon>Actinomycetota</taxon>
        <taxon>Actinomycetes</taxon>
        <taxon>Pseudonocardiales</taxon>
        <taxon>Pseudonocardiaceae</taxon>
        <taxon>Saccharopolyspora</taxon>
    </lineage>
</organism>
<dbReference type="SUPFAM" id="SSF48452">
    <property type="entry name" value="TPR-like"/>
    <property type="match status" value="1"/>
</dbReference>
<feature type="domain" description="Bacterial transcriptional activator" evidence="1">
    <location>
        <begin position="96"/>
        <end position="237"/>
    </location>
</feature>
<dbReference type="SMART" id="SM01043">
    <property type="entry name" value="BTAD"/>
    <property type="match status" value="1"/>
</dbReference>
<dbReference type="Gene3D" id="1.25.40.10">
    <property type="entry name" value="Tetratricopeptide repeat domain"/>
    <property type="match status" value="1"/>
</dbReference>
<evidence type="ECO:0000259" key="1">
    <source>
        <dbReference type="SMART" id="SM01043"/>
    </source>
</evidence>
<dbReference type="PANTHER" id="PTHR35807">
    <property type="entry name" value="TRANSCRIPTIONAL REGULATOR REDD-RELATED"/>
    <property type="match status" value="1"/>
</dbReference>
<evidence type="ECO:0000313" key="2">
    <source>
        <dbReference type="EMBL" id="MDA3625223.1"/>
    </source>
</evidence>
<dbReference type="RefSeq" id="WP_270947800.1">
    <property type="nucleotide sequence ID" value="NZ_JAQGLA010000007.1"/>
</dbReference>
<dbReference type="InterPro" id="IPR005158">
    <property type="entry name" value="BTAD"/>
</dbReference>